<dbReference type="Proteomes" id="UP000092377">
    <property type="component" value="Unassembled WGS sequence"/>
</dbReference>
<dbReference type="PROSITE" id="PS51257">
    <property type="entry name" value="PROKAR_LIPOPROTEIN"/>
    <property type="match status" value="1"/>
</dbReference>
<evidence type="ECO:0008006" key="3">
    <source>
        <dbReference type="Google" id="ProtNLM"/>
    </source>
</evidence>
<gene>
    <name evidence="1" type="ORF">AYY18_05890</name>
</gene>
<dbReference type="RefSeq" id="WP_067402953.1">
    <property type="nucleotide sequence ID" value="NZ_LZEY01000023.1"/>
</dbReference>
<dbReference type="EMBL" id="LZEY01000023">
    <property type="protein sequence ID" value="OBU07752.1"/>
    <property type="molecule type" value="Genomic_DNA"/>
</dbReference>
<evidence type="ECO:0000313" key="1">
    <source>
        <dbReference type="EMBL" id="OBU07752.1"/>
    </source>
</evidence>
<reference evidence="2" key="1">
    <citation type="submission" date="2016-06" db="EMBL/GenBank/DDBJ databases">
        <authorList>
            <person name="Butler K."/>
        </authorList>
    </citation>
    <scope>NUCLEOTIDE SEQUENCE [LARGE SCALE GENOMIC DNA]</scope>
    <source>
        <strain evidence="2">GCSL-Mp20</strain>
    </source>
</reference>
<proteinExistence type="predicted"/>
<evidence type="ECO:0000313" key="2">
    <source>
        <dbReference type="Proteomes" id="UP000092377"/>
    </source>
</evidence>
<protein>
    <recommendedName>
        <fullName evidence="3">Lipoprotein</fullName>
    </recommendedName>
</protein>
<keyword evidence="2" id="KW-1185">Reference proteome</keyword>
<organism evidence="1 2">
    <name type="scientific">Morganella psychrotolerans</name>
    <dbReference type="NCBI Taxonomy" id="368603"/>
    <lineage>
        <taxon>Bacteria</taxon>
        <taxon>Pseudomonadati</taxon>
        <taxon>Pseudomonadota</taxon>
        <taxon>Gammaproteobacteria</taxon>
        <taxon>Enterobacterales</taxon>
        <taxon>Morganellaceae</taxon>
        <taxon>Morganella</taxon>
    </lineage>
</organism>
<name>A0A1B8HFA2_9GAMM</name>
<comment type="caution">
    <text evidence="1">The sequence shown here is derived from an EMBL/GenBank/DDBJ whole genome shotgun (WGS) entry which is preliminary data.</text>
</comment>
<dbReference type="AlphaFoldDB" id="A0A1B8HFA2"/>
<sequence length="93" mass="10322">MKLNALILSVAVLSAAGCAVSTPVISDVDCVAYYREVTFPSPVHKLHLVKKKDDSRKHQNKIWYKQTGFSGVKFLGGWIPESVLEGMICQRSE</sequence>
<accession>A0A1B8HFA2</accession>
<dbReference type="OrthoDB" id="6462824at2"/>